<evidence type="ECO:0000256" key="1">
    <source>
        <dbReference type="SAM" id="Phobius"/>
    </source>
</evidence>
<gene>
    <name evidence="2" type="ORF">III_05954</name>
</gene>
<sequence length="111" mass="12442">MLIRLLLGVILFVLGSFLGDITFFKYVIVGGFLALTAWSIADSQYGSFDRFFTKIYMTVSAIYIVYYFIIPAIKNSFVLDKFGTSSSGTAGPGLILSLILFWLVYSDYQKT</sequence>
<keyword evidence="1" id="KW-0812">Transmembrane</keyword>
<dbReference type="AlphaFoldDB" id="A0ABC9QUD8"/>
<feature type="transmembrane region" description="Helical" evidence="1">
    <location>
        <begin position="55"/>
        <end position="73"/>
    </location>
</feature>
<dbReference type="EMBL" id="AHEV01000056">
    <property type="protein sequence ID" value="EJR29149.1"/>
    <property type="molecule type" value="Genomic_DNA"/>
</dbReference>
<accession>A0ABC9QUD8</accession>
<keyword evidence="1" id="KW-0472">Membrane</keyword>
<dbReference type="Proteomes" id="UP000006976">
    <property type="component" value="Unassembled WGS sequence"/>
</dbReference>
<keyword evidence="1" id="KW-1133">Transmembrane helix</keyword>
<feature type="transmembrane region" description="Helical" evidence="1">
    <location>
        <begin position="85"/>
        <end position="105"/>
    </location>
</feature>
<organism evidence="2 3">
    <name type="scientific">Bacillus mycoides</name>
    <dbReference type="NCBI Taxonomy" id="1405"/>
    <lineage>
        <taxon>Bacteria</taxon>
        <taxon>Bacillati</taxon>
        <taxon>Bacillota</taxon>
        <taxon>Bacilli</taxon>
        <taxon>Bacillales</taxon>
        <taxon>Bacillaceae</taxon>
        <taxon>Bacillus</taxon>
        <taxon>Bacillus cereus group</taxon>
    </lineage>
</organism>
<proteinExistence type="predicted"/>
<evidence type="ECO:0000313" key="3">
    <source>
        <dbReference type="Proteomes" id="UP000006976"/>
    </source>
</evidence>
<protein>
    <submittedName>
        <fullName evidence="2">Uncharacterized protein</fullName>
    </submittedName>
</protein>
<reference evidence="2 3" key="1">
    <citation type="submission" date="2012-04" db="EMBL/GenBank/DDBJ databases">
        <title>The Genome Sequence of Bacillus cereus VD078.</title>
        <authorList>
            <consortium name="The Broad Institute Genome Sequencing Platform"/>
            <consortium name="The Broad Institute Genome Sequencing Center for Infectious Disease"/>
            <person name="Feldgarden M."/>
            <person name="Van der Auwera G.A."/>
            <person name="Mahillon J."/>
            <person name="Duprez V."/>
            <person name="Timmery S."/>
            <person name="Mattelet C."/>
            <person name="Dierick K."/>
            <person name="Sun M."/>
            <person name="Yu Z."/>
            <person name="Zhu L."/>
            <person name="Hu X."/>
            <person name="Shank E.B."/>
            <person name="Swiecicka I."/>
            <person name="Hansen B.M."/>
            <person name="Andrup L."/>
            <person name="Young S.K."/>
            <person name="Zeng Q."/>
            <person name="Gargeya S."/>
            <person name="Fitzgerald M."/>
            <person name="Haas B."/>
            <person name="Abouelleil A."/>
            <person name="Alvarado L."/>
            <person name="Arachchi H.M."/>
            <person name="Berlin A."/>
            <person name="Chapman S.B."/>
            <person name="Goldberg J."/>
            <person name="Griggs A."/>
            <person name="Gujja S."/>
            <person name="Hansen M."/>
            <person name="Howarth C."/>
            <person name="Imamovic A."/>
            <person name="Larimer J."/>
            <person name="McCowen C."/>
            <person name="Montmayeur A."/>
            <person name="Murphy C."/>
            <person name="Neiman D."/>
            <person name="Pearson M."/>
            <person name="Priest M."/>
            <person name="Roberts A."/>
            <person name="Saif S."/>
            <person name="Shea T."/>
            <person name="Sisk P."/>
            <person name="Sykes S."/>
            <person name="Wortman J."/>
            <person name="Nusbaum C."/>
            <person name="Birren B."/>
        </authorList>
    </citation>
    <scope>NUCLEOTIDE SEQUENCE [LARGE SCALE GENOMIC DNA]</scope>
    <source>
        <strain evidence="2 3">VD078</strain>
    </source>
</reference>
<evidence type="ECO:0000313" key="2">
    <source>
        <dbReference type="EMBL" id="EJR29149.1"/>
    </source>
</evidence>
<name>A0ABC9QUD8_BACMY</name>
<dbReference type="RefSeq" id="WP_002170010.1">
    <property type="nucleotide sequence ID" value="NZ_JH792254.1"/>
</dbReference>
<comment type="caution">
    <text evidence="2">The sequence shown here is derived from an EMBL/GenBank/DDBJ whole genome shotgun (WGS) entry which is preliminary data.</text>
</comment>